<dbReference type="InterPro" id="IPR029058">
    <property type="entry name" value="AB_hydrolase_fold"/>
</dbReference>
<dbReference type="Proteomes" id="UP000596004">
    <property type="component" value="Chromosome"/>
</dbReference>
<sequence>MSMEHVQLETFQHHALSGILHLPEGNPKAGLVLMHGVFASKDQLWMQSLGERLAKECQFAVLRFDFFAHGESEGDIKQLTYHELISNAQAAIGFLRNAGVSKIFVLGHSLGGGVGLLIASQQKVNGVIALSPVSNPSNVVKRIARREKEMVSVEMGEHLVDFPLAFVESALLFPRDSFVGKITCPVCVVHGTKDPILFAKDSETLMPLLTSTTDKELHLLKDADHVYTHRWNEVFDIVMDWVKRHA</sequence>
<dbReference type="InterPro" id="IPR000073">
    <property type="entry name" value="AB_hydrolase_1"/>
</dbReference>
<evidence type="ECO:0000259" key="1">
    <source>
        <dbReference type="Pfam" id="PF00561"/>
    </source>
</evidence>
<organism evidence="2">
    <name type="scientific">Candidatus Iainarchaeum sp</name>
    <dbReference type="NCBI Taxonomy" id="3101447"/>
    <lineage>
        <taxon>Archaea</taxon>
        <taxon>Candidatus Iainarchaeota</taxon>
        <taxon>Candidatus Iainarchaeia</taxon>
        <taxon>Candidatus Iainarchaeales</taxon>
        <taxon>Candidatus Iainarchaeaceae</taxon>
        <taxon>Candidatus Iainarchaeum</taxon>
    </lineage>
</organism>
<protein>
    <submittedName>
        <fullName evidence="2">Alpha/beta fold hydrolase</fullName>
    </submittedName>
</protein>
<dbReference type="GO" id="GO:0016787">
    <property type="term" value="F:hydrolase activity"/>
    <property type="evidence" value="ECO:0007669"/>
    <property type="project" value="UniProtKB-KW"/>
</dbReference>
<dbReference type="SUPFAM" id="SSF53474">
    <property type="entry name" value="alpha/beta-Hydrolases"/>
    <property type="match status" value="1"/>
</dbReference>
<dbReference type="Pfam" id="PF00561">
    <property type="entry name" value="Abhydrolase_1"/>
    <property type="match status" value="1"/>
</dbReference>
<dbReference type="PANTHER" id="PTHR42886:SF53">
    <property type="entry name" value="ALPHA_BETA-HYDROLASES SUPERFAMILY PROTEIN"/>
    <property type="match status" value="1"/>
</dbReference>
<dbReference type="PANTHER" id="PTHR42886">
    <property type="entry name" value="RE40534P-RELATED"/>
    <property type="match status" value="1"/>
</dbReference>
<dbReference type="AlphaFoldDB" id="A0A7T9DJP0"/>
<gene>
    <name evidence="2" type="ORF">IPJ89_05080</name>
</gene>
<dbReference type="Gene3D" id="3.40.50.1820">
    <property type="entry name" value="alpha/beta hydrolase"/>
    <property type="match status" value="1"/>
</dbReference>
<dbReference type="EMBL" id="CP064981">
    <property type="protein sequence ID" value="QQR92490.1"/>
    <property type="molecule type" value="Genomic_DNA"/>
</dbReference>
<name>A0A7T9DJP0_9ARCH</name>
<evidence type="ECO:0000313" key="2">
    <source>
        <dbReference type="EMBL" id="QQR92490.1"/>
    </source>
</evidence>
<proteinExistence type="predicted"/>
<feature type="domain" description="AB hydrolase-1" evidence="1">
    <location>
        <begin position="31"/>
        <end position="136"/>
    </location>
</feature>
<accession>A0A7T9DJP0</accession>
<reference evidence="2" key="1">
    <citation type="submission" date="2020-11" db="EMBL/GenBank/DDBJ databases">
        <title>Connecting structure to function with the recovery of over 1000 high-quality activated sludge metagenome-assembled genomes encoding full-length rRNA genes using long-read sequencing.</title>
        <authorList>
            <person name="Singleton C.M."/>
            <person name="Petriglieri F."/>
            <person name="Kristensen J.M."/>
            <person name="Kirkegaard R.H."/>
            <person name="Michaelsen T.Y."/>
            <person name="Andersen M.H."/>
            <person name="Karst S.M."/>
            <person name="Dueholm M.S."/>
            <person name="Nielsen P.H."/>
            <person name="Albertsen M."/>
        </authorList>
    </citation>
    <scope>NUCLEOTIDE SEQUENCE</scope>
    <source>
        <strain evidence="2">Fred_18-Q3-R57-64_BAT3C.431</strain>
    </source>
</reference>
<keyword evidence="2" id="KW-0378">Hydrolase</keyword>